<dbReference type="InterPro" id="IPR035906">
    <property type="entry name" value="MetI-like_sf"/>
</dbReference>
<dbReference type="EMBL" id="RCCE01000001">
    <property type="protein sequence ID" value="RLJ60121.1"/>
    <property type="molecule type" value="Genomic_DNA"/>
</dbReference>
<gene>
    <name evidence="9" type="ORF">BCF46_0315</name>
</gene>
<dbReference type="CDD" id="cd06261">
    <property type="entry name" value="TM_PBP2"/>
    <property type="match status" value="1"/>
</dbReference>
<dbReference type="Gene3D" id="1.10.3720.10">
    <property type="entry name" value="MetI-like"/>
    <property type="match status" value="1"/>
</dbReference>
<keyword evidence="5 7" id="KW-1133">Transmembrane helix</keyword>
<evidence type="ECO:0000256" key="2">
    <source>
        <dbReference type="ARBA" id="ARBA00022448"/>
    </source>
</evidence>
<feature type="transmembrane region" description="Helical" evidence="7">
    <location>
        <begin position="240"/>
        <end position="261"/>
    </location>
</feature>
<organism evidence="9 10">
    <name type="scientific">Litoreibacter meonggei</name>
    <dbReference type="NCBI Taxonomy" id="1049199"/>
    <lineage>
        <taxon>Bacteria</taxon>
        <taxon>Pseudomonadati</taxon>
        <taxon>Pseudomonadota</taxon>
        <taxon>Alphaproteobacteria</taxon>
        <taxon>Rhodobacterales</taxon>
        <taxon>Roseobacteraceae</taxon>
        <taxon>Litoreibacter</taxon>
    </lineage>
</organism>
<evidence type="ECO:0000256" key="3">
    <source>
        <dbReference type="ARBA" id="ARBA00022475"/>
    </source>
</evidence>
<evidence type="ECO:0000256" key="1">
    <source>
        <dbReference type="ARBA" id="ARBA00004651"/>
    </source>
</evidence>
<evidence type="ECO:0000313" key="10">
    <source>
        <dbReference type="Proteomes" id="UP000269157"/>
    </source>
</evidence>
<keyword evidence="2 7" id="KW-0813">Transport</keyword>
<keyword evidence="6 7" id="KW-0472">Membrane</keyword>
<dbReference type="GO" id="GO:0055085">
    <property type="term" value="P:transmembrane transport"/>
    <property type="evidence" value="ECO:0007669"/>
    <property type="project" value="InterPro"/>
</dbReference>
<protein>
    <submittedName>
        <fullName evidence="9">Carbohydrate ABC transporter membrane protein 2 (CUT1 family)</fullName>
    </submittedName>
</protein>
<feature type="transmembrane region" description="Helical" evidence="7">
    <location>
        <begin position="143"/>
        <end position="163"/>
    </location>
</feature>
<feature type="transmembrane region" description="Helical" evidence="7">
    <location>
        <begin position="109"/>
        <end position="131"/>
    </location>
</feature>
<comment type="subcellular location">
    <subcellularLocation>
        <location evidence="1 7">Cell membrane</location>
        <topology evidence="1 7">Multi-pass membrane protein</topology>
    </subcellularLocation>
</comment>
<dbReference type="InterPro" id="IPR000515">
    <property type="entry name" value="MetI-like"/>
</dbReference>
<dbReference type="OrthoDB" id="9815445at2"/>
<sequence>MSITARHKTSIGRTLFRCVGLALLVVFILGPLVQTIMVSFVSTLPHDDLARGQLTLVNYRNIFADPDLVASLGNSLIYVSLNVVLTLSVALPAAYALSRHSFVGDRHLMLLLLTFRITPPVVLSLLVFLLFARLNLLNSPVGIALIHCLFNVPIAIWILTSFISAIPREFDESAFLDGHSRAGFFVRFLMPAIAPGIGVACFFCFVFSWVEVVFARILTSTGGKPITMAIQALFGFTTDIGLVMAMTVISLVPGVALIFFVRKHISKGFQVRA</sequence>
<feature type="transmembrane region" description="Helical" evidence="7">
    <location>
        <begin position="76"/>
        <end position="97"/>
    </location>
</feature>
<reference evidence="9 10" key="1">
    <citation type="submission" date="2018-10" db="EMBL/GenBank/DDBJ databases">
        <title>Genomic Encyclopedia of Archaeal and Bacterial Type Strains, Phase II (KMG-II): from individual species to whole genera.</title>
        <authorList>
            <person name="Goeker M."/>
        </authorList>
    </citation>
    <scope>NUCLEOTIDE SEQUENCE [LARGE SCALE GENOMIC DNA]</scope>
    <source>
        <strain evidence="9 10">DSM 29466</strain>
    </source>
</reference>
<evidence type="ECO:0000313" key="9">
    <source>
        <dbReference type="EMBL" id="RLJ60121.1"/>
    </source>
</evidence>
<dbReference type="AlphaFoldDB" id="A0A497X4S6"/>
<dbReference type="PANTHER" id="PTHR32243:SF52">
    <property type="entry name" value="ABC TRANSPORTER PERMEASE PROTEIN"/>
    <property type="match status" value="1"/>
</dbReference>
<evidence type="ECO:0000259" key="8">
    <source>
        <dbReference type="PROSITE" id="PS50928"/>
    </source>
</evidence>
<evidence type="ECO:0000256" key="7">
    <source>
        <dbReference type="RuleBase" id="RU363032"/>
    </source>
</evidence>
<comment type="similarity">
    <text evidence="7">Belongs to the binding-protein-dependent transport system permease family.</text>
</comment>
<dbReference type="GO" id="GO:0005886">
    <property type="term" value="C:plasma membrane"/>
    <property type="evidence" value="ECO:0007669"/>
    <property type="project" value="UniProtKB-SubCell"/>
</dbReference>
<dbReference type="PROSITE" id="PS50928">
    <property type="entry name" value="ABC_TM1"/>
    <property type="match status" value="1"/>
</dbReference>
<evidence type="ECO:0000256" key="6">
    <source>
        <dbReference type="ARBA" id="ARBA00023136"/>
    </source>
</evidence>
<keyword evidence="10" id="KW-1185">Reference proteome</keyword>
<proteinExistence type="inferred from homology"/>
<keyword evidence="3" id="KW-1003">Cell membrane</keyword>
<dbReference type="RefSeq" id="WP_121021050.1">
    <property type="nucleotide sequence ID" value="NZ_RCCE01000001.1"/>
</dbReference>
<name>A0A497X4S6_9RHOB</name>
<evidence type="ECO:0000256" key="5">
    <source>
        <dbReference type="ARBA" id="ARBA00022989"/>
    </source>
</evidence>
<dbReference type="InterPro" id="IPR050901">
    <property type="entry name" value="BP-dep_ABC_trans_perm"/>
</dbReference>
<dbReference type="PANTHER" id="PTHR32243">
    <property type="entry name" value="MALTOSE TRANSPORT SYSTEM PERMEASE-RELATED"/>
    <property type="match status" value="1"/>
</dbReference>
<dbReference type="Proteomes" id="UP000269157">
    <property type="component" value="Unassembled WGS sequence"/>
</dbReference>
<accession>A0A497X4S6</accession>
<evidence type="ECO:0000256" key="4">
    <source>
        <dbReference type="ARBA" id="ARBA00022692"/>
    </source>
</evidence>
<keyword evidence="4 7" id="KW-0812">Transmembrane</keyword>
<dbReference type="Pfam" id="PF00528">
    <property type="entry name" value="BPD_transp_1"/>
    <property type="match status" value="1"/>
</dbReference>
<dbReference type="SUPFAM" id="SSF161098">
    <property type="entry name" value="MetI-like"/>
    <property type="match status" value="1"/>
</dbReference>
<feature type="transmembrane region" description="Helical" evidence="7">
    <location>
        <begin position="184"/>
        <end position="210"/>
    </location>
</feature>
<feature type="transmembrane region" description="Helical" evidence="7">
    <location>
        <begin position="21"/>
        <end position="41"/>
    </location>
</feature>
<comment type="caution">
    <text evidence="9">The sequence shown here is derived from an EMBL/GenBank/DDBJ whole genome shotgun (WGS) entry which is preliminary data.</text>
</comment>
<feature type="domain" description="ABC transmembrane type-1" evidence="8">
    <location>
        <begin position="72"/>
        <end position="261"/>
    </location>
</feature>